<keyword evidence="8" id="KW-0479">Metal-binding</keyword>
<comment type="similarity">
    <text evidence="3">Belongs to the glutaminyl-peptide cyclotransferase family.</text>
</comment>
<keyword evidence="7 13" id="KW-0808">Transferase</keyword>
<dbReference type="PANTHER" id="PTHR12283">
    <property type="entry name" value="GLUTAMINYL-PEPTIDE CYCLOTRANSFERASE"/>
    <property type="match status" value="1"/>
</dbReference>
<dbReference type="FunFam" id="3.40.630.10:FF:000029">
    <property type="entry name" value="Glutaminyl-peptide cyclotransferase"/>
    <property type="match status" value="1"/>
</dbReference>
<evidence type="ECO:0000256" key="9">
    <source>
        <dbReference type="ARBA" id="ARBA00022833"/>
    </source>
</evidence>
<organism evidence="13 14">
    <name type="scientific">Amphibalanus amphitrite</name>
    <name type="common">Striped barnacle</name>
    <name type="synonym">Balanus amphitrite</name>
    <dbReference type="NCBI Taxonomy" id="1232801"/>
    <lineage>
        <taxon>Eukaryota</taxon>
        <taxon>Metazoa</taxon>
        <taxon>Ecdysozoa</taxon>
        <taxon>Arthropoda</taxon>
        <taxon>Crustacea</taxon>
        <taxon>Multicrustacea</taxon>
        <taxon>Cirripedia</taxon>
        <taxon>Thoracica</taxon>
        <taxon>Thoracicalcarea</taxon>
        <taxon>Balanomorpha</taxon>
        <taxon>Balanoidea</taxon>
        <taxon>Balanidae</taxon>
        <taxon>Amphibalaninae</taxon>
        <taxon>Amphibalanus</taxon>
    </lineage>
</organism>
<name>A0A6A4WK32_AMPAM</name>
<accession>A0A6A4WK32</accession>
<comment type="caution">
    <text evidence="13">The sequence shown here is derived from an EMBL/GenBank/DDBJ whole genome shotgun (WGS) entry which is preliminary data.</text>
</comment>
<dbReference type="Pfam" id="PF04389">
    <property type="entry name" value="Peptidase_M28"/>
    <property type="match status" value="1"/>
</dbReference>
<dbReference type="SUPFAM" id="SSF53187">
    <property type="entry name" value="Zn-dependent exopeptidases"/>
    <property type="match status" value="1"/>
</dbReference>
<dbReference type="CDD" id="cd03880">
    <property type="entry name" value="M28_QC_like"/>
    <property type="match status" value="1"/>
</dbReference>
<keyword evidence="9" id="KW-0862">Zinc</keyword>
<dbReference type="GO" id="GO:0016603">
    <property type="term" value="F:glutaminyl-peptide cyclotransferase activity"/>
    <property type="evidence" value="ECO:0007669"/>
    <property type="project" value="UniProtKB-EC"/>
</dbReference>
<evidence type="ECO:0000256" key="3">
    <source>
        <dbReference type="ARBA" id="ARBA00006014"/>
    </source>
</evidence>
<evidence type="ECO:0000256" key="11">
    <source>
        <dbReference type="ARBA" id="ARBA00023315"/>
    </source>
</evidence>
<protein>
    <recommendedName>
        <fullName evidence="5">Glutaminyl-peptide cyclotransferase</fullName>
        <ecNumber evidence="4">2.3.2.5</ecNumber>
    </recommendedName>
</protein>
<evidence type="ECO:0000256" key="5">
    <source>
        <dbReference type="ARBA" id="ARBA00016861"/>
    </source>
</evidence>
<dbReference type="AlphaFoldDB" id="A0A6A4WK32"/>
<dbReference type="InterPro" id="IPR040234">
    <property type="entry name" value="QC/QCL"/>
</dbReference>
<evidence type="ECO:0000256" key="8">
    <source>
        <dbReference type="ARBA" id="ARBA00022723"/>
    </source>
</evidence>
<comment type="subcellular location">
    <subcellularLocation>
        <location evidence="2">Secreted</location>
    </subcellularLocation>
</comment>
<dbReference type="InterPro" id="IPR037457">
    <property type="entry name" value="M28_QC"/>
</dbReference>
<evidence type="ECO:0000259" key="12">
    <source>
        <dbReference type="Pfam" id="PF04389"/>
    </source>
</evidence>
<reference evidence="13 14" key="1">
    <citation type="submission" date="2019-07" db="EMBL/GenBank/DDBJ databases">
        <title>Draft genome assembly of a fouling barnacle, Amphibalanus amphitrite (Darwin, 1854): The first reference genome for Thecostraca.</title>
        <authorList>
            <person name="Kim W."/>
        </authorList>
    </citation>
    <scope>NUCLEOTIDE SEQUENCE [LARGE SCALE GENOMIC DNA]</scope>
    <source>
        <strain evidence="13">SNU_AA5</strain>
        <tissue evidence="13">Soma without cirri and trophi</tissue>
    </source>
</reference>
<dbReference type="GO" id="GO:0008270">
    <property type="term" value="F:zinc ion binding"/>
    <property type="evidence" value="ECO:0007669"/>
    <property type="project" value="TreeGrafter"/>
</dbReference>
<dbReference type="EMBL" id="VIIS01001049">
    <property type="protein sequence ID" value="KAF0302538.1"/>
    <property type="molecule type" value="Genomic_DNA"/>
</dbReference>
<evidence type="ECO:0000256" key="2">
    <source>
        <dbReference type="ARBA" id="ARBA00004613"/>
    </source>
</evidence>
<evidence type="ECO:0000313" key="13">
    <source>
        <dbReference type="EMBL" id="KAF0302538.1"/>
    </source>
</evidence>
<evidence type="ECO:0000256" key="10">
    <source>
        <dbReference type="ARBA" id="ARBA00023157"/>
    </source>
</evidence>
<proteinExistence type="inferred from homology"/>
<dbReference type="GO" id="GO:0005576">
    <property type="term" value="C:extracellular region"/>
    <property type="evidence" value="ECO:0007669"/>
    <property type="project" value="UniProtKB-SubCell"/>
</dbReference>
<keyword evidence="14" id="KW-1185">Reference proteome</keyword>
<evidence type="ECO:0000256" key="6">
    <source>
        <dbReference type="ARBA" id="ARBA00022525"/>
    </source>
</evidence>
<evidence type="ECO:0000256" key="1">
    <source>
        <dbReference type="ARBA" id="ARBA00000001"/>
    </source>
</evidence>
<keyword evidence="10" id="KW-1015">Disulfide bond</keyword>
<sequence length="331" mass="37437">MARHRPLRLDDSSLTSLALLDQTADPRGDVFMSLLQPILRPRYVTSPAHEDVRQHIVSVMTSLGWTVDGDRTFRMRTPLGPMPFTNVVATHNPAAPRRLVLACHYDSIYKRDDFVAATDSAVPCAMMLYLAALMTRDFLDPMKGRSDISLQLMFLDGEEAFVRWSDHDSIYGSRRLARELQSSVYQQRPSRGGQENISDLDRIDLFVLLDLLGASNPTISNYITDTNAQFRHLAGVEKRLRRGGLLTKAPNVFRYRKSWGLWGPPQISDDHLPFQRRGVKVLHIIPSPFPSVWHKSSDDASAIHGPTVTNLNRVLRVFVSEYLHHAAIQTV</sequence>
<evidence type="ECO:0000256" key="7">
    <source>
        <dbReference type="ARBA" id="ARBA00022679"/>
    </source>
</evidence>
<dbReference type="OrthoDB" id="3907302at2759"/>
<keyword evidence="6" id="KW-0964">Secreted</keyword>
<feature type="domain" description="Peptidase M28" evidence="12">
    <location>
        <begin position="86"/>
        <end position="318"/>
    </location>
</feature>
<dbReference type="Proteomes" id="UP000440578">
    <property type="component" value="Unassembled WGS sequence"/>
</dbReference>
<gene>
    <name evidence="13" type="primary">Qpct_1</name>
    <name evidence="13" type="ORF">FJT64_025347</name>
</gene>
<dbReference type="EC" id="2.3.2.5" evidence="4"/>
<dbReference type="Gene3D" id="3.40.630.10">
    <property type="entry name" value="Zn peptidases"/>
    <property type="match status" value="1"/>
</dbReference>
<dbReference type="InterPro" id="IPR007484">
    <property type="entry name" value="Peptidase_M28"/>
</dbReference>
<comment type="catalytic activity">
    <reaction evidence="1">
        <text>N-terminal L-glutaminyl-[peptide] = N-terminal 5-oxo-L-prolyl-[peptide] + NH4(+)</text>
        <dbReference type="Rhea" id="RHEA:23652"/>
        <dbReference type="Rhea" id="RHEA-COMP:11736"/>
        <dbReference type="Rhea" id="RHEA-COMP:11846"/>
        <dbReference type="ChEBI" id="CHEBI:28938"/>
        <dbReference type="ChEBI" id="CHEBI:64722"/>
        <dbReference type="ChEBI" id="CHEBI:87215"/>
        <dbReference type="EC" id="2.3.2.5"/>
    </reaction>
</comment>
<evidence type="ECO:0000256" key="4">
    <source>
        <dbReference type="ARBA" id="ARBA00012012"/>
    </source>
</evidence>
<keyword evidence="11" id="KW-0012">Acyltransferase</keyword>
<evidence type="ECO:0000313" key="14">
    <source>
        <dbReference type="Proteomes" id="UP000440578"/>
    </source>
</evidence>
<dbReference type="PANTHER" id="PTHR12283:SF6">
    <property type="entry name" value="GLUTAMINYL-PEPTIDE CYCLOTRANSFERASE-RELATED"/>
    <property type="match status" value="1"/>
</dbReference>